<reference evidence="2" key="3">
    <citation type="journal article" date="2018" name="Plant J.">
        <title>The Sorghum bicolor reference genome: improved assembly, gene annotations, a transcriptome atlas, and signatures of genome organization.</title>
        <authorList>
            <person name="McCormick R.F."/>
            <person name="Truong S.K."/>
            <person name="Sreedasyam A."/>
            <person name="Jenkins J."/>
            <person name="Shu S."/>
            <person name="Sims D."/>
            <person name="Kennedy M."/>
            <person name="Amirebrahimi M."/>
            <person name="Weers B.D."/>
            <person name="McKinley B."/>
            <person name="Mattison A."/>
            <person name="Morishige D.T."/>
            <person name="Grimwood J."/>
            <person name="Schmutz J."/>
            <person name="Mullet J.E."/>
        </authorList>
    </citation>
    <scope>NUCLEOTIDE SEQUENCE [LARGE SCALE GENOMIC DNA]</scope>
    <source>
        <strain evidence="2">cv. BTx623</strain>
    </source>
</reference>
<keyword evidence="2" id="KW-1185">Reference proteome</keyword>
<dbReference type="AlphaFoldDB" id="A0A1B6PBR8"/>
<dbReference type="Proteomes" id="UP000000768">
    <property type="component" value="Chromosome 8"/>
</dbReference>
<dbReference type="Gramene" id="OQU78894">
    <property type="protein sequence ID" value="OQU78894"/>
    <property type="gene ID" value="SORBI_3008G068500"/>
</dbReference>
<sequence>MANSATQSEQHAATILAAPLDTLLCVRLCPVKCVLRDTPLGGYDGSLDDDPDPGVVHFNALLDRAVGRDGQPPATVAALRADAVGAAGGGLQAWVMAVGSAQSKCSTICPAVPARAAAARQVAGVASSTAAWSATATSAFYPPRPSRL</sequence>
<name>A0A1B6PBR8_SORBI</name>
<gene>
    <name evidence="1" type="ORF">SORBI_3008G068500</name>
</gene>
<dbReference type="Gramene" id="KXG23199">
    <property type="protein sequence ID" value="KXG23199"/>
    <property type="gene ID" value="SORBI_3008G068500"/>
</dbReference>
<reference evidence="1" key="2">
    <citation type="submission" date="2017-02" db="EMBL/GenBank/DDBJ databases">
        <title>WGS assembly of Sorghum bicolor.</title>
        <authorList>
            <person name="Paterson A."/>
            <person name="Mullet J."/>
            <person name="Bowers J."/>
            <person name="Bruggmann R."/>
            <person name="Dubchak I."/>
            <person name="Grimwood J."/>
            <person name="Gundlach H."/>
            <person name="Haberer G."/>
            <person name="Hellsten U."/>
            <person name="Mitros T."/>
            <person name="Poliakov A."/>
            <person name="Schmutz J."/>
            <person name="Spannagl M."/>
            <person name="Tang H."/>
            <person name="Wang X."/>
            <person name="Wicker T."/>
            <person name="Bharti A."/>
            <person name="Chapman J."/>
            <person name="Feltus F."/>
            <person name="Gowik U."/>
            <person name="Grigoriev I."/>
            <person name="Lyons E."/>
            <person name="Maher C."/>
            <person name="Martis M."/>
            <person name="Narechania A."/>
            <person name="Otillar R."/>
            <person name="Penning B."/>
            <person name="Salamov A."/>
            <person name="Wang Y."/>
            <person name="Zhang L."/>
            <person name="Carpita N."/>
            <person name="Freeling M."/>
            <person name="Gingle A."/>
            <person name="Hash C."/>
            <person name="Keller B."/>
            <person name="Klein P."/>
            <person name="Kresovich S."/>
            <person name="Mccann M."/>
            <person name="Ming R."/>
            <person name="Peterson D."/>
            <person name="Rahman M."/>
            <person name="Ware D."/>
            <person name="Westhoff P."/>
            <person name="Mayer K."/>
            <person name="Messing J."/>
            <person name="Sims D."/>
            <person name="Jenkins J."/>
            <person name="Shu S."/>
            <person name="Rokhsar D."/>
        </authorList>
    </citation>
    <scope>NUCLEOTIDE SEQUENCE</scope>
</reference>
<protein>
    <submittedName>
        <fullName evidence="1">Uncharacterized protein</fullName>
    </submittedName>
</protein>
<evidence type="ECO:0000313" key="2">
    <source>
        <dbReference type="Proteomes" id="UP000000768"/>
    </source>
</evidence>
<dbReference type="InParanoid" id="A0A1B6PBR8"/>
<accession>A0A1B6PBR8</accession>
<organism evidence="1 2">
    <name type="scientific">Sorghum bicolor</name>
    <name type="common">Sorghum</name>
    <name type="synonym">Sorghum vulgare</name>
    <dbReference type="NCBI Taxonomy" id="4558"/>
    <lineage>
        <taxon>Eukaryota</taxon>
        <taxon>Viridiplantae</taxon>
        <taxon>Streptophyta</taxon>
        <taxon>Embryophyta</taxon>
        <taxon>Tracheophyta</taxon>
        <taxon>Spermatophyta</taxon>
        <taxon>Magnoliopsida</taxon>
        <taxon>Liliopsida</taxon>
        <taxon>Poales</taxon>
        <taxon>Poaceae</taxon>
        <taxon>PACMAD clade</taxon>
        <taxon>Panicoideae</taxon>
        <taxon>Andropogonodae</taxon>
        <taxon>Andropogoneae</taxon>
        <taxon>Sorghinae</taxon>
        <taxon>Sorghum</taxon>
    </lineage>
</organism>
<dbReference type="EMBL" id="CM000767">
    <property type="protein sequence ID" value="KXG23199.1"/>
    <property type="molecule type" value="Genomic_DNA"/>
</dbReference>
<reference evidence="1 2" key="1">
    <citation type="journal article" date="2009" name="Nature">
        <title>The Sorghum bicolor genome and the diversification of grasses.</title>
        <authorList>
            <person name="Paterson A.H."/>
            <person name="Bowers J.E."/>
            <person name="Bruggmann R."/>
            <person name="Dubchak I."/>
            <person name="Grimwood J."/>
            <person name="Gundlach H."/>
            <person name="Haberer G."/>
            <person name="Hellsten U."/>
            <person name="Mitros T."/>
            <person name="Poliakov A."/>
            <person name="Schmutz J."/>
            <person name="Spannagl M."/>
            <person name="Tang H."/>
            <person name="Wang X."/>
            <person name="Wicker T."/>
            <person name="Bharti A.K."/>
            <person name="Chapman J."/>
            <person name="Feltus F.A."/>
            <person name="Gowik U."/>
            <person name="Grigoriev I.V."/>
            <person name="Lyons E."/>
            <person name="Maher C.A."/>
            <person name="Martis M."/>
            <person name="Narechania A."/>
            <person name="Otillar R.P."/>
            <person name="Penning B.W."/>
            <person name="Salamov A.A."/>
            <person name="Wang Y."/>
            <person name="Zhang L."/>
            <person name="Carpita N.C."/>
            <person name="Freeling M."/>
            <person name="Gingle A.R."/>
            <person name="Hash C.T."/>
            <person name="Keller B."/>
            <person name="Klein P."/>
            <person name="Kresovich S."/>
            <person name="McCann M.C."/>
            <person name="Ming R."/>
            <person name="Peterson D.G."/>
            <person name="Mehboob-ur-Rahman"/>
            <person name="Ware D."/>
            <person name="Westhoff P."/>
            <person name="Mayer K.F."/>
            <person name="Messing J."/>
            <person name="Rokhsar D.S."/>
        </authorList>
    </citation>
    <scope>NUCLEOTIDE SEQUENCE [LARGE SCALE GENOMIC DNA]</scope>
    <source>
        <strain evidence="2">cv. BTx623</strain>
    </source>
</reference>
<proteinExistence type="predicted"/>
<dbReference type="EMBL" id="CM000767">
    <property type="protein sequence ID" value="OQU78894.1"/>
    <property type="molecule type" value="Genomic_DNA"/>
</dbReference>
<evidence type="ECO:0000313" key="1">
    <source>
        <dbReference type="EMBL" id="KXG23199.1"/>
    </source>
</evidence>